<name>A0A9Q0LZ77_BLOTA</name>
<evidence type="ECO:0000313" key="1">
    <source>
        <dbReference type="EMBL" id="KAJ6215947.1"/>
    </source>
</evidence>
<dbReference type="AlphaFoldDB" id="A0A9Q0LZ77"/>
<evidence type="ECO:0000313" key="2">
    <source>
        <dbReference type="Proteomes" id="UP001142055"/>
    </source>
</evidence>
<dbReference type="Proteomes" id="UP001142055">
    <property type="component" value="Chromosome 4"/>
</dbReference>
<comment type="caution">
    <text evidence="1">The sequence shown here is derived from an EMBL/GenBank/DDBJ whole genome shotgun (WGS) entry which is preliminary data.</text>
</comment>
<reference evidence="1" key="1">
    <citation type="submission" date="2022-12" db="EMBL/GenBank/DDBJ databases">
        <title>Genome assemblies of Blomia tropicalis.</title>
        <authorList>
            <person name="Cui Y."/>
        </authorList>
    </citation>
    <scope>NUCLEOTIDE SEQUENCE</scope>
    <source>
        <tissue evidence="1">Adult mites</tissue>
    </source>
</reference>
<keyword evidence="2" id="KW-1185">Reference proteome</keyword>
<sequence>MEALIRLINSKERSEISNGGNTSNKRPYFQLPNRSNRFYTIHEKYGLNVEQYTSNNCLALIDPQMCPNEMFDQREAYWPCNSWFNTRYPPHFDPLEQHETLFVKYMIDMLPERFHTYLQERFTFDWIVRLGQKRNTITHLELFLTDLNQSLESINILLSVLEKNMKSIKLCGYRYNACIEGSYYWQPMQAQTRMVPAPIKKLATKLVSFSSTLQTLVIIDQHTESPCSFITMLLKEFEMKNIVFGQVVELALTDFYRGQSFVEMINRLARTFPNTKNLTLIHNDTANEYFKFERDRIPLKNSKRANEFLKGLHALTLGGSRDMCKTFLNRLEDLVPSIDYSSEGSSSGNQNLNANNIFSHLHRLTIHPTFITGTFYSKLLNFQSLHEVHLSYNSCRIEFHSNLKLPTVMRLRLYGSLPGEELNELTSYFPNLVELFIVIRESYCCGRHPVANIRSDLFTTQQWLPDTVSISPQHTYLQQFIPSHPICEWKSFKFIRGFKWLSFVEIRRYDGVIRRYCRNVTSPYYIKVPNEVKMYQNSQQRETVFDPPTDPDVDDYSLHGWTLIYSNKDSAYHRCDCIYHPKSL</sequence>
<accession>A0A9Q0LZ77</accession>
<organism evidence="1 2">
    <name type="scientific">Blomia tropicalis</name>
    <name type="common">Mite</name>
    <dbReference type="NCBI Taxonomy" id="40697"/>
    <lineage>
        <taxon>Eukaryota</taxon>
        <taxon>Metazoa</taxon>
        <taxon>Ecdysozoa</taxon>
        <taxon>Arthropoda</taxon>
        <taxon>Chelicerata</taxon>
        <taxon>Arachnida</taxon>
        <taxon>Acari</taxon>
        <taxon>Acariformes</taxon>
        <taxon>Sarcoptiformes</taxon>
        <taxon>Astigmata</taxon>
        <taxon>Glycyphagoidea</taxon>
        <taxon>Echimyopodidae</taxon>
        <taxon>Blomia</taxon>
    </lineage>
</organism>
<gene>
    <name evidence="1" type="ORF">RDWZM_010447</name>
</gene>
<proteinExistence type="predicted"/>
<protein>
    <submittedName>
        <fullName evidence="1">Uncharacterized protein</fullName>
    </submittedName>
</protein>
<dbReference type="EMBL" id="JAPWDV010000004">
    <property type="protein sequence ID" value="KAJ6215947.1"/>
    <property type="molecule type" value="Genomic_DNA"/>
</dbReference>